<evidence type="ECO:0000313" key="4">
    <source>
        <dbReference type="Proteomes" id="UP000799291"/>
    </source>
</evidence>
<dbReference type="EMBL" id="MU005584">
    <property type="protein sequence ID" value="KAF2683307.1"/>
    <property type="molecule type" value="Genomic_DNA"/>
</dbReference>
<gene>
    <name evidence="3" type="ORF">K458DRAFT_44748</name>
</gene>
<sequence>MMSVSQSRDSLSAPIASSQGSISQHFWAAATQSGLYDAVGCFDTIELRNRRARRVDVESPLRGPCAKCGGQMACSAEPNNQTTKERTHVLETANEPPPRPPLSLGNFPHVLWRLTCVTFKGLKRSRRQAPHATGSYNCDIRAEAHSRLVAILCIAMPSFLTLMVSFLRKSRKYEARKYSVKLRQTPSDGLLARSVAASRNMRPKRESVLSCARLGSTPSRNKPQACSALRQLPACRFFPTCRNIWIEPRSARQHSDYIITIHACTSSTR</sequence>
<accession>A0A6G1IYH6</accession>
<feature type="transmembrane region" description="Helical" evidence="2">
    <location>
        <begin position="148"/>
        <end position="167"/>
    </location>
</feature>
<name>A0A6G1IYH6_9PLEO</name>
<reference evidence="3" key="1">
    <citation type="journal article" date="2020" name="Stud. Mycol.">
        <title>101 Dothideomycetes genomes: a test case for predicting lifestyles and emergence of pathogens.</title>
        <authorList>
            <person name="Haridas S."/>
            <person name="Albert R."/>
            <person name="Binder M."/>
            <person name="Bloem J."/>
            <person name="Labutti K."/>
            <person name="Salamov A."/>
            <person name="Andreopoulos B."/>
            <person name="Baker S."/>
            <person name="Barry K."/>
            <person name="Bills G."/>
            <person name="Bluhm B."/>
            <person name="Cannon C."/>
            <person name="Castanera R."/>
            <person name="Culley D."/>
            <person name="Daum C."/>
            <person name="Ezra D."/>
            <person name="Gonzalez J."/>
            <person name="Henrissat B."/>
            <person name="Kuo A."/>
            <person name="Liang C."/>
            <person name="Lipzen A."/>
            <person name="Lutzoni F."/>
            <person name="Magnuson J."/>
            <person name="Mondo S."/>
            <person name="Nolan M."/>
            <person name="Ohm R."/>
            <person name="Pangilinan J."/>
            <person name="Park H.-J."/>
            <person name="Ramirez L."/>
            <person name="Alfaro M."/>
            <person name="Sun H."/>
            <person name="Tritt A."/>
            <person name="Yoshinaga Y."/>
            <person name="Zwiers L.-H."/>
            <person name="Turgeon B."/>
            <person name="Goodwin S."/>
            <person name="Spatafora J."/>
            <person name="Crous P."/>
            <person name="Grigoriev I."/>
        </authorList>
    </citation>
    <scope>NUCLEOTIDE SEQUENCE</scope>
    <source>
        <strain evidence="3">CBS 122367</strain>
    </source>
</reference>
<feature type="region of interest" description="Disordered" evidence="1">
    <location>
        <begin position="76"/>
        <end position="102"/>
    </location>
</feature>
<evidence type="ECO:0000256" key="1">
    <source>
        <dbReference type="SAM" id="MobiDB-lite"/>
    </source>
</evidence>
<protein>
    <submittedName>
        <fullName evidence="3">Uncharacterized protein</fullName>
    </submittedName>
</protein>
<evidence type="ECO:0000313" key="3">
    <source>
        <dbReference type="EMBL" id="KAF2683307.1"/>
    </source>
</evidence>
<keyword evidence="2" id="KW-0812">Transmembrane</keyword>
<organism evidence="3 4">
    <name type="scientific">Lentithecium fluviatile CBS 122367</name>
    <dbReference type="NCBI Taxonomy" id="1168545"/>
    <lineage>
        <taxon>Eukaryota</taxon>
        <taxon>Fungi</taxon>
        <taxon>Dikarya</taxon>
        <taxon>Ascomycota</taxon>
        <taxon>Pezizomycotina</taxon>
        <taxon>Dothideomycetes</taxon>
        <taxon>Pleosporomycetidae</taxon>
        <taxon>Pleosporales</taxon>
        <taxon>Massarineae</taxon>
        <taxon>Lentitheciaceae</taxon>
        <taxon>Lentithecium</taxon>
    </lineage>
</organism>
<dbReference type="Proteomes" id="UP000799291">
    <property type="component" value="Unassembled WGS sequence"/>
</dbReference>
<keyword evidence="2" id="KW-0472">Membrane</keyword>
<keyword evidence="4" id="KW-1185">Reference proteome</keyword>
<evidence type="ECO:0000256" key="2">
    <source>
        <dbReference type="SAM" id="Phobius"/>
    </source>
</evidence>
<proteinExistence type="predicted"/>
<keyword evidence="2" id="KW-1133">Transmembrane helix</keyword>
<dbReference type="AlphaFoldDB" id="A0A6G1IYH6"/>